<proteinExistence type="predicted"/>
<evidence type="ECO:0000313" key="2">
    <source>
        <dbReference type="EMBL" id="NEW04683.1"/>
    </source>
</evidence>
<sequence length="306" mass="35767">MFDTIKLKAKFITIDPMILDQLQAKSITFLEKSTGQLITKYTIKDALLPSITYYEFSQTLTIQVSIPKFLYGNNVTLLKESDIPLFFQRLHERLYELFHIQLHTQNWKDTERIDVCWNFPRQDTISSYIKELSGIQLPFTKPSTHGHSETAIHSNKSKRICFYNKQQECIDHKEPQSIIDQAKGLLRMEIKPSYVVMRKYSAQRRAIDLLTKDFFEYITNQVLTKISLPTHIEGLTLEWFQSQSHSIGQIESMLGFQVLQTYLNESELKQIYRPSTFANKKKLAKQIQFPSDLSLEPLTIDYSHIS</sequence>
<gene>
    <name evidence="2" type="ORF">GK047_01440</name>
</gene>
<reference evidence="2" key="1">
    <citation type="submission" date="2020-02" db="EMBL/GenBank/DDBJ databases">
        <authorList>
            <person name="Shen X.-R."/>
            <person name="Zhang Y.-X."/>
        </authorList>
    </citation>
    <scope>NUCLEOTIDE SEQUENCE</scope>
    <source>
        <strain evidence="2">SYP-B3998</strain>
    </source>
</reference>
<dbReference type="GO" id="GO:0006260">
    <property type="term" value="P:DNA replication"/>
    <property type="evidence" value="ECO:0007669"/>
    <property type="project" value="InterPro"/>
</dbReference>
<dbReference type="AlphaFoldDB" id="A0A6G3ZR49"/>
<organism evidence="2">
    <name type="scientific">Paenibacillus sp. SYP-B3998</name>
    <dbReference type="NCBI Taxonomy" id="2678564"/>
    <lineage>
        <taxon>Bacteria</taxon>
        <taxon>Bacillati</taxon>
        <taxon>Bacillota</taxon>
        <taxon>Bacilli</taxon>
        <taxon>Bacillales</taxon>
        <taxon>Paenibacillaceae</taxon>
        <taxon>Paenibacillus</taxon>
    </lineage>
</organism>
<evidence type="ECO:0000259" key="1">
    <source>
        <dbReference type="Pfam" id="PF05144"/>
    </source>
</evidence>
<dbReference type="RefSeq" id="WP_163940390.1">
    <property type="nucleotide sequence ID" value="NZ_JAAIKC010000001.1"/>
</dbReference>
<feature type="domain" description="Replication-associated protein G2P N-terminal" evidence="1">
    <location>
        <begin position="55"/>
        <end position="190"/>
    </location>
</feature>
<comment type="caution">
    <text evidence="2">The sequence shown here is derived from an EMBL/GenBank/DDBJ whole genome shotgun (WGS) entry which is preliminary data.</text>
</comment>
<accession>A0A6G3ZR49</accession>
<dbReference type="Pfam" id="PF05144">
    <property type="entry name" value="Phage_CRI"/>
    <property type="match status" value="1"/>
</dbReference>
<dbReference type="InterPro" id="IPR022686">
    <property type="entry name" value="G2P_N"/>
</dbReference>
<name>A0A6G3ZR49_9BACL</name>
<protein>
    <recommendedName>
        <fullName evidence="1">Replication-associated protein G2P N-terminal domain-containing protein</fullName>
    </recommendedName>
</protein>
<dbReference type="EMBL" id="JAAIKC010000001">
    <property type="protein sequence ID" value="NEW04683.1"/>
    <property type="molecule type" value="Genomic_DNA"/>
</dbReference>